<organism evidence="2 3">
    <name type="scientific">Limnoraphis robusta CCNP1315</name>
    <dbReference type="NCBI Taxonomy" id="3110306"/>
    <lineage>
        <taxon>Bacteria</taxon>
        <taxon>Bacillati</taxon>
        <taxon>Cyanobacteriota</taxon>
        <taxon>Cyanophyceae</taxon>
        <taxon>Oscillatoriophycideae</taxon>
        <taxon>Oscillatoriales</taxon>
        <taxon>Sirenicapillariaceae</taxon>
        <taxon>Limnoraphis</taxon>
    </lineage>
</organism>
<gene>
    <name evidence="2" type="ORF">VB854_07170</name>
</gene>
<evidence type="ECO:0000259" key="1">
    <source>
        <dbReference type="PROSITE" id="PS51272"/>
    </source>
</evidence>
<dbReference type="CDD" id="cd16383">
    <property type="entry name" value="GUN4"/>
    <property type="match status" value="1"/>
</dbReference>
<reference evidence="2 3" key="1">
    <citation type="submission" date="2023-12" db="EMBL/GenBank/DDBJ databases">
        <title>Baltic Sea Cyanobacteria.</title>
        <authorList>
            <person name="Delbaje E."/>
            <person name="Fewer D.P."/>
            <person name="Shishido T.K."/>
        </authorList>
    </citation>
    <scope>NUCLEOTIDE SEQUENCE [LARGE SCALE GENOMIC DNA]</scope>
    <source>
        <strain evidence="2 3">CCNP 1315</strain>
    </source>
</reference>
<evidence type="ECO:0000313" key="3">
    <source>
        <dbReference type="Proteomes" id="UP001301728"/>
    </source>
</evidence>
<dbReference type="Gene3D" id="1.25.40.620">
    <property type="match status" value="1"/>
</dbReference>
<name>A0ABU5TV10_9CYAN</name>
<evidence type="ECO:0000313" key="2">
    <source>
        <dbReference type="EMBL" id="MEA5518729.1"/>
    </source>
</evidence>
<dbReference type="InterPro" id="IPR008629">
    <property type="entry name" value="GUN4-like"/>
</dbReference>
<proteinExistence type="predicted"/>
<sequence length="353" mass="39431">MFSDLQNHWSASCILNLAEKSIIQGYPDGRVYPNQGLTRAELAVLMVKAFPNLPLTQPTLNFSDLSPQHWAYSVIQTAVQKSFFRGYPDNTFKPDKLVTKLQAILILTTAFIDQEPYAPPCILSRSFIDAAEIPNPAKPLVAQATLTDLVVNYPNPKTLNPNRNITRGEVAALFCQALNLGGVPTEYIVELPLLSEQRVNYTPLQTALINQNWMEANRLTSNLILDLEGQKQRGYLIADDTKNLPCLDIQTVDLLWLKYSQGRFGLTIQADIWRSLQGKNYEDSLRFEQTVGWNQTQPVFDLATAPKGHLPLRPALTEGIMNAWGGGWIQAISQRLEDCCRLSVSAITLDSGE</sequence>
<dbReference type="PROSITE" id="PS51272">
    <property type="entry name" value="SLH"/>
    <property type="match status" value="3"/>
</dbReference>
<dbReference type="InterPro" id="IPR037215">
    <property type="entry name" value="GUN4-like_sf"/>
</dbReference>
<accession>A0ABU5TV10</accession>
<comment type="caution">
    <text evidence="2">The sequence shown here is derived from an EMBL/GenBank/DDBJ whole genome shotgun (WGS) entry which is preliminary data.</text>
</comment>
<dbReference type="PANTHER" id="PTHR34800">
    <property type="entry name" value="TETRAPYRROLE-BINDING PROTEIN, CHLOROPLASTIC"/>
    <property type="match status" value="1"/>
</dbReference>
<dbReference type="EMBL" id="JAYGHT010000015">
    <property type="protein sequence ID" value="MEA5518729.1"/>
    <property type="molecule type" value="Genomic_DNA"/>
</dbReference>
<dbReference type="InterPro" id="IPR001119">
    <property type="entry name" value="SLH_dom"/>
</dbReference>
<feature type="domain" description="SLH" evidence="1">
    <location>
        <begin position="124"/>
        <end position="188"/>
    </location>
</feature>
<dbReference type="Pfam" id="PF00395">
    <property type="entry name" value="SLH"/>
    <property type="match status" value="3"/>
</dbReference>
<feature type="domain" description="SLH" evidence="1">
    <location>
        <begin position="1"/>
        <end position="60"/>
    </location>
</feature>
<dbReference type="Proteomes" id="UP001301728">
    <property type="component" value="Unassembled WGS sequence"/>
</dbReference>
<protein>
    <submittedName>
        <fullName evidence="2">GUN4 domain-containing protein</fullName>
    </submittedName>
</protein>
<dbReference type="Gene3D" id="1.10.10.1770">
    <property type="entry name" value="Gun4-like"/>
    <property type="match status" value="1"/>
</dbReference>
<dbReference type="Pfam" id="PF05419">
    <property type="entry name" value="GUN4"/>
    <property type="match status" value="1"/>
</dbReference>
<dbReference type="SUPFAM" id="SSF140869">
    <property type="entry name" value="GUN4-like"/>
    <property type="match status" value="1"/>
</dbReference>
<feature type="domain" description="SLH" evidence="1">
    <location>
        <begin position="61"/>
        <end position="121"/>
    </location>
</feature>
<keyword evidence="3" id="KW-1185">Reference proteome</keyword>
<dbReference type="PANTHER" id="PTHR34800:SF1">
    <property type="entry name" value="TETRAPYRROLE-BINDING PROTEIN, CHLOROPLASTIC"/>
    <property type="match status" value="1"/>
</dbReference>
<dbReference type="RefSeq" id="WP_323219044.1">
    <property type="nucleotide sequence ID" value="NZ_JAYGHT010000015.1"/>
</dbReference>